<keyword evidence="3" id="KW-1185">Reference proteome</keyword>
<protein>
    <recommendedName>
        <fullName evidence="4">DNA polymerase delta subunit 4</fullName>
    </recommendedName>
</protein>
<dbReference type="HOGENOM" id="CLU_077732_0_0_1"/>
<dbReference type="AlphaFoldDB" id="R0K1L0"/>
<feature type="compositionally biased region" description="Polar residues" evidence="1">
    <location>
        <begin position="12"/>
        <end position="29"/>
    </location>
</feature>
<dbReference type="RefSeq" id="XP_008025558.1">
    <property type="nucleotide sequence ID" value="XM_008027367.1"/>
</dbReference>
<feature type="region of interest" description="Disordered" evidence="1">
    <location>
        <begin position="1"/>
        <end position="84"/>
    </location>
</feature>
<evidence type="ECO:0000313" key="3">
    <source>
        <dbReference type="Proteomes" id="UP000016935"/>
    </source>
</evidence>
<dbReference type="STRING" id="671987.R0K1L0"/>
<evidence type="ECO:0000313" key="2">
    <source>
        <dbReference type="EMBL" id="EOA87028.1"/>
    </source>
</evidence>
<dbReference type="GO" id="GO:0000731">
    <property type="term" value="P:DNA synthesis involved in DNA repair"/>
    <property type="evidence" value="ECO:0007669"/>
    <property type="project" value="InterPro"/>
</dbReference>
<dbReference type="GO" id="GO:0006261">
    <property type="term" value="P:DNA-templated DNA replication"/>
    <property type="evidence" value="ECO:0007669"/>
    <property type="project" value="TreeGrafter"/>
</dbReference>
<dbReference type="GO" id="GO:0043625">
    <property type="term" value="C:delta DNA polymerase complex"/>
    <property type="evidence" value="ECO:0007669"/>
    <property type="project" value="TreeGrafter"/>
</dbReference>
<dbReference type="PANTHER" id="PTHR14303:SF0">
    <property type="entry name" value="DNA POLYMERASE DELTA SUBUNIT 4"/>
    <property type="match status" value="1"/>
</dbReference>
<evidence type="ECO:0000256" key="1">
    <source>
        <dbReference type="SAM" id="MobiDB-lite"/>
    </source>
</evidence>
<reference evidence="2 3" key="1">
    <citation type="journal article" date="2012" name="PLoS Pathog.">
        <title>Diverse lifestyles and strategies of plant pathogenesis encoded in the genomes of eighteen Dothideomycetes fungi.</title>
        <authorList>
            <person name="Ohm R.A."/>
            <person name="Feau N."/>
            <person name="Henrissat B."/>
            <person name="Schoch C.L."/>
            <person name="Horwitz B.A."/>
            <person name="Barry K.W."/>
            <person name="Condon B.J."/>
            <person name="Copeland A.C."/>
            <person name="Dhillon B."/>
            <person name="Glaser F."/>
            <person name="Hesse C.N."/>
            <person name="Kosti I."/>
            <person name="LaButti K."/>
            <person name="Lindquist E.A."/>
            <person name="Lucas S."/>
            <person name="Salamov A.A."/>
            <person name="Bradshaw R.E."/>
            <person name="Ciuffetti L."/>
            <person name="Hamelin R.C."/>
            <person name="Kema G.H.J."/>
            <person name="Lawrence C."/>
            <person name="Scott J.A."/>
            <person name="Spatafora J.W."/>
            <person name="Turgeon B.G."/>
            <person name="de Wit P.J.G.M."/>
            <person name="Zhong S."/>
            <person name="Goodwin S.B."/>
            <person name="Grigoriev I.V."/>
        </authorList>
    </citation>
    <scope>NUCLEOTIDE SEQUENCE [LARGE SCALE GENOMIC DNA]</scope>
    <source>
        <strain evidence="3">28A</strain>
    </source>
</reference>
<gene>
    <name evidence="2" type="ORF">SETTUDRAFT_163101</name>
</gene>
<organism evidence="2 3">
    <name type="scientific">Exserohilum turcicum (strain 28A)</name>
    <name type="common">Northern leaf blight fungus</name>
    <name type="synonym">Setosphaeria turcica</name>
    <dbReference type="NCBI Taxonomy" id="671987"/>
    <lineage>
        <taxon>Eukaryota</taxon>
        <taxon>Fungi</taxon>
        <taxon>Dikarya</taxon>
        <taxon>Ascomycota</taxon>
        <taxon>Pezizomycotina</taxon>
        <taxon>Dothideomycetes</taxon>
        <taxon>Pleosporomycetidae</taxon>
        <taxon>Pleosporales</taxon>
        <taxon>Pleosporineae</taxon>
        <taxon>Pleosporaceae</taxon>
        <taxon>Exserohilum</taxon>
    </lineage>
</organism>
<proteinExistence type="predicted"/>
<dbReference type="GeneID" id="19398661"/>
<reference evidence="2 3" key="2">
    <citation type="journal article" date="2013" name="PLoS Genet.">
        <title>Comparative genome structure, secondary metabolite, and effector coding capacity across Cochliobolus pathogens.</title>
        <authorList>
            <person name="Condon B.J."/>
            <person name="Leng Y."/>
            <person name="Wu D."/>
            <person name="Bushley K.E."/>
            <person name="Ohm R.A."/>
            <person name="Otillar R."/>
            <person name="Martin J."/>
            <person name="Schackwitz W."/>
            <person name="Grimwood J."/>
            <person name="MohdZainudin N."/>
            <person name="Xue C."/>
            <person name="Wang R."/>
            <person name="Manning V.A."/>
            <person name="Dhillon B."/>
            <person name="Tu Z.J."/>
            <person name="Steffenson B.J."/>
            <person name="Salamov A."/>
            <person name="Sun H."/>
            <person name="Lowry S."/>
            <person name="LaButti K."/>
            <person name="Han J."/>
            <person name="Copeland A."/>
            <person name="Lindquist E."/>
            <person name="Barry K."/>
            <person name="Schmutz J."/>
            <person name="Baker S.E."/>
            <person name="Ciuffetti L.M."/>
            <person name="Grigoriev I.V."/>
            <person name="Zhong S."/>
            <person name="Turgeon B.G."/>
        </authorList>
    </citation>
    <scope>NUCLEOTIDE SEQUENCE [LARGE SCALE GENOMIC DNA]</scope>
    <source>
        <strain evidence="3">28A</strain>
    </source>
</reference>
<sequence length="193" mass="21357">MAPKRRTAGAATKSQQSTLAFHGSSNRVTKSGVKAQGANKGNFEKTVKDATPDVLETSSSERRRAEAVIVEQAQPVESTADEDQARRISEAAIRKYWAAKEKQRQASRVHQEGLSVEDKILREFDMSAHYGPSAGIARLKRWKRAQRLGLEPPLEVLGVLLREQAQEDRDRGGIKVQRSIVDELLNSRAEVAA</sequence>
<dbReference type="eggNOG" id="ENOG502SC9I">
    <property type="taxonomic scope" value="Eukaryota"/>
</dbReference>
<dbReference type="Proteomes" id="UP000016935">
    <property type="component" value="Unassembled WGS sequence"/>
</dbReference>
<dbReference type="InterPro" id="IPR007218">
    <property type="entry name" value="DNA_pol_delta_4"/>
</dbReference>
<dbReference type="Pfam" id="PF04081">
    <property type="entry name" value="DNA_pol_delta_4"/>
    <property type="match status" value="1"/>
</dbReference>
<evidence type="ECO:0008006" key="4">
    <source>
        <dbReference type="Google" id="ProtNLM"/>
    </source>
</evidence>
<dbReference type="PANTHER" id="PTHR14303">
    <property type="entry name" value="DNA POLYMERASE DELTA SUBUNIT 4"/>
    <property type="match status" value="1"/>
</dbReference>
<dbReference type="GO" id="GO:0003887">
    <property type="term" value="F:DNA-directed DNA polymerase activity"/>
    <property type="evidence" value="ECO:0007669"/>
    <property type="project" value="TreeGrafter"/>
</dbReference>
<dbReference type="EMBL" id="KB908592">
    <property type="protein sequence ID" value="EOA87028.1"/>
    <property type="molecule type" value="Genomic_DNA"/>
</dbReference>
<name>R0K1L0_EXST2</name>
<feature type="compositionally biased region" description="Basic and acidic residues" evidence="1">
    <location>
        <begin position="42"/>
        <end position="51"/>
    </location>
</feature>
<dbReference type="OrthoDB" id="337486at2759"/>
<accession>R0K1L0</accession>